<feature type="compositionally biased region" description="Polar residues" evidence="2">
    <location>
        <begin position="1070"/>
        <end position="1079"/>
    </location>
</feature>
<evidence type="ECO:0000256" key="1">
    <source>
        <dbReference type="SAM" id="Coils"/>
    </source>
</evidence>
<protein>
    <recommendedName>
        <fullName evidence="5">Viral A-type inclusion protein</fullName>
    </recommendedName>
</protein>
<organism evidence="3 4">
    <name type="scientific">Tritrichomonas musculus</name>
    <dbReference type="NCBI Taxonomy" id="1915356"/>
    <lineage>
        <taxon>Eukaryota</taxon>
        <taxon>Metamonada</taxon>
        <taxon>Parabasalia</taxon>
        <taxon>Tritrichomonadida</taxon>
        <taxon>Tritrichomonadidae</taxon>
        <taxon>Tritrichomonas</taxon>
    </lineage>
</organism>
<feature type="compositionally biased region" description="Basic and acidic residues" evidence="2">
    <location>
        <begin position="572"/>
        <end position="584"/>
    </location>
</feature>
<feature type="compositionally biased region" description="Basic and acidic residues" evidence="2">
    <location>
        <begin position="957"/>
        <end position="970"/>
    </location>
</feature>
<name>A0ABR2IMU2_9EUKA</name>
<feature type="compositionally biased region" description="Low complexity" evidence="2">
    <location>
        <begin position="44"/>
        <end position="57"/>
    </location>
</feature>
<feature type="region of interest" description="Disordered" evidence="2">
    <location>
        <begin position="1127"/>
        <end position="1146"/>
    </location>
</feature>
<feature type="region of interest" description="Disordered" evidence="2">
    <location>
        <begin position="854"/>
        <end position="909"/>
    </location>
</feature>
<feature type="coiled-coil region" evidence="1">
    <location>
        <begin position="1154"/>
        <end position="1213"/>
    </location>
</feature>
<evidence type="ECO:0000256" key="2">
    <source>
        <dbReference type="SAM" id="MobiDB-lite"/>
    </source>
</evidence>
<keyword evidence="1" id="KW-0175">Coiled coil</keyword>
<evidence type="ECO:0000313" key="3">
    <source>
        <dbReference type="EMBL" id="KAK8866309.1"/>
    </source>
</evidence>
<feature type="coiled-coil region" evidence="1">
    <location>
        <begin position="122"/>
        <end position="184"/>
    </location>
</feature>
<feature type="region of interest" description="Disordered" evidence="2">
    <location>
        <begin position="564"/>
        <end position="584"/>
    </location>
</feature>
<feature type="compositionally biased region" description="Polar residues" evidence="2">
    <location>
        <begin position="58"/>
        <end position="90"/>
    </location>
</feature>
<reference evidence="3 4" key="1">
    <citation type="submission" date="2024-04" db="EMBL/GenBank/DDBJ databases">
        <title>Tritrichomonas musculus Genome.</title>
        <authorList>
            <person name="Alves-Ferreira E."/>
            <person name="Grigg M."/>
            <person name="Lorenzi H."/>
            <person name="Galac M."/>
        </authorList>
    </citation>
    <scope>NUCLEOTIDE SEQUENCE [LARGE SCALE GENOMIC DNA]</scope>
    <source>
        <strain evidence="3 4">EAF2021</strain>
    </source>
</reference>
<feature type="region of interest" description="Disordered" evidence="2">
    <location>
        <begin position="1"/>
        <end position="120"/>
    </location>
</feature>
<feature type="compositionally biased region" description="Acidic residues" evidence="2">
    <location>
        <begin position="810"/>
        <end position="820"/>
    </location>
</feature>
<evidence type="ECO:0008006" key="5">
    <source>
        <dbReference type="Google" id="ProtNLM"/>
    </source>
</evidence>
<feature type="region of interest" description="Disordered" evidence="2">
    <location>
        <begin position="939"/>
        <end position="972"/>
    </location>
</feature>
<keyword evidence="4" id="KW-1185">Reference proteome</keyword>
<comment type="caution">
    <text evidence="3">The sequence shown here is derived from an EMBL/GenBank/DDBJ whole genome shotgun (WGS) entry which is preliminary data.</text>
</comment>
<dbReference type="Proteomes" id="UP001470230">
    <property type="component" value="Unassembled WGS sequence"/>
</dbReference>
<feature type="region of interest" description="Disordered" evidence="2">
    <location>
        <begin position="810"/>
        <end position="831"/>
    </location>
</feature>
<feature type="coiled-coil region" evidence="1">
    <location>
        <begin position="657"/>
        <end position="715"/>
    </location>
</feature>
<accession>A0ABR2IMU2</accession>
<feature type="compositionally biased region" description="Polar residues" evidence="2">
    <location>
        <begin position="1"/>
        <end position="23"/>
    </location>
</feature>
<dbReference type="EMBL" id="JAPFFF010000015">
    <property type="protein sequence ID" value="KAK8866309.1"/>
    <property type="molecule type" value="Genomic_DNA"/>
</dbReference>
<proteinExistence type="predicted"/>
<feature type="compositionally biased region" description="Basic and acidic residues" evidence="2">
    <location>
        <begin position="855"/>
        <end position="872"/>
    </location>
</feature>
<evidence type="ECO:0000313" key="4">
    <source>
        <dbReference type="Proteomes" id="UP001470230"/>
    </source>
</evidence>
<feature type="region of interest" description="Disordered" evidence="2">
    <location>
        <begin position="1070"/>
        <end position="1103"/>
    </location>
</feature>
<feature type="coiled-coil region" evidence="1">
    <location>
        <begin position="1273"/>
        <end position="1328"/>
    </location>
</feature>
<feature type="compositionally biased region" description="Polar residues" evidence="2">
    <location>
        <begin position="888"/>
        <end position="899"/>
    </location>
</feature>
<gene>
    <name evidence="3" type="ORF">M9Y10_009269</name>
</gene>
<sequence length="1365" mass="157284">MQRKQASTPYVITKGQNYSSGIPQNRPKTEKKSRKIINQDQADSSQSEFASTSFSQSPKFNTLTRDNYTSNKFLSNTPKSQSPFQNSDLNNFGIEKQSTSHKFHSNRYSASSGNTQDDLDPAEFLQNQNSALRDSIRKKDDELLQLNQKLRKAVHRINSHKNRKEIAERELELCKEEISQLQNCTEEKDKIIYQLYSDLKSLKELKGITNRYKQMETAFGGHIKGMQDKLRLTQEELKNKINENNSLRIRIKEYESIHDLNNEGKNDDLDDHTEEFLNEIENLKKQNALLLNQNQELSNQNINFKKQIFSLQESQISSSPKNSKLQEELKARDEKIKQLQIQKNKCEIENQKLLQKLQSFNKVSQMNNSLTYQLNELQAENNRMKENLENRNSTTFASDTLLHEIRALQKENQQLKQAQSLSNINENNSSNINESTQNEDDISLLNSMTNDSLVKEVLKLRSQNEALKKEIDKINTQSMISNIDNTDSVIIQSRLMSNLIQQSDDLFDVNNDANKSSNDRSPEFYFDNQINVNTNDDENDSNSSYSTFDEDSILRSIKKQQKIDGQFSNHDQVPKKHVNDENHRNNYSNIPSYIEDESIIGIIQENPDLKVIAAKFAHKSPEKKDGKDSQMITEIKEEIEEEKVVDNDIILEEDYQNNDLSEKEEESEKDLIDVQNQNEEESNNDIIDIEEQFKNEYSFNNILNLNEQNEEEEEEESMHDIADINDQAKKEYSHNNAISFGEQKEEESILEMFGTDEQTKKENVFKTNDSENFDNQDEEESINYDDIMKIEDSNEEESINDNILNYNQQEEEESINDDDVEQIKARNDDNSNEVLYEQKEVQNNENDLIQNASEDLLRSDSNDDINNEKTKLEEEEEEAIEELILRASTPTSSGYQSKKNPYINESPKSQDEDFFLKQLNMNSNEGENVSEKEIHLDLNNEGNDFDENDEYSNSNKNFDHSESDQLKEQNDEFQEDLSNLMDFRNNGLKDVQQESNGLHQPDDNNQLNTNFIHQNEDSQNQSINSKTKSPKNSIRSLISVDEEDIINDDIDSLGMLKEKTEQMRSVINTIRNASSASSATDDEKGSLTGNNNSDDDKKSSSYSPSLFEYRTTKRENAELKEIISKFGISSPGSNKNENDDDKNGYSNTQLIDKVLQLEATNSELVQRIEELSQNESQIVDRYEEENRGLRTRINHLESQLDEAVAAEAEAREIAIAAASAAEISHSTANSSRSFNNSNIDEDNEISTNLNLDLSPQFISGLSPSQREEIQNVFEGFKSQISELNQSLSDIQKENSILETKMNEQISNELELIQESEKLKAENQILRDQYFAIQNSYSNHDIDENDNGINISKYKIEEEEEEESGI</sequence>
<feature type="compositionally biased region" description="Low complexity" evidence="2">
    <location>
        <begin position="422"/>
        <end position="435"/>
    </location>
</feature>
<feature type="compositionally biased region" description="Polar residues" evidence="2">
    <location>
        <begin position="106"/>
        <end position="116"/>
    </location>
</feature>
<feature type="region of interest" description="Disordered" evidence="2">
    <location>
        <begin position="417"/>
        <end position="436"/>
    </location>
</feature>